<accession>A0A5B7WU22</accession>
<organism evidence="2 3">
    <name type="scientific">Glutamicibacter creatinolyticus</name>
    <dbReference type="NCBI Taxonomy" id="162496"/>
    <lineage>
        <taxon>Bacteria</taxon>
        <taxon>Bacillati</taxon>
        <taxon>Actinomycetota</taxon>
        <taxon>Actinomycetes</taxon>
        <taxon>Micrococcales</taxon>
        <taxon>Micrococcaceae</taxon>
        <taxon>Glutamicibacter</taxon>
    </lineage>
</organism>
<feature type="transmembrane region" description="Helical" evidence="1">
    <location>
        <begin position="55"/>
        <end position="79"/>
    </location>
</feature>
<keyword evidence="1" id="KW-0472">Membrane</keyword>
<dbReference type="CDD" id="cd00118">
    <property type="entry name" value="LysM"/>
    <property type="match status" value="1"/>
</dbReference>
<dbReference type="EMBL" id="CP034412">
    <property type="protein sequence ID" value="QCY47581.1"/>
    <property type="molecule type" value="Genomic_DNA"/>
</dbReference>
<sequence length="241" mass="26026">MWQKRLAASLVTVAVAAALISLLWLHRMLSGLEPQRWSSWHLPVSCGLFLRALTLFLIGYLLWLCLGWLAHLLSRTAALRGHQRLALMLGRVGPRFLRRLYISGLGVGLVTAMPLGTAAVAAQAAANTIPGPGLPVGAGTSDDRREPGVPVPTWNAQRTAIPLGRTLGTPPGAAQSRPVVQEVIIRHGDTLWDIARTRLGESASIGDVAAYWPRIHQRNRDVIGADPDLLQVGMVLHLPTP</sequence>
<protein>
    <submittedName>
        <fullName evidence="2">Uncharacterized protein</fullName>
    </submittedName>
</protein>
<dbReference type="InterPro" id="IPR036779">
    <property type="entry name" value="LysM_dom_sf"/>
</dbReference>
<keyword evidence="1" id="KW-0812">Transmembrane</keyword>
<evidence type="ECO:0000256" key="1">
    <source>
        <dbReference type="SAM" id="Phobius"/>
    </source>
</evidence>
<dbReference type="KEGG" id="gcr:GcLGCM259_1863"/>
<dbReference type="Proteomes" id="UP000307000">
    <property type="component" value="Chromosome"/>
</dbReference>
<name>A0A5B7WU22_9MICC</name>
<evidence type="ECO:0000313" key="2">
    <source>
        <dbReference type="EMBL" id="QCY47581.1"/>
    </source>
</evidence>
<reference evidence="2 3" key="1">
    <citation type="submission" date="2018-12" db="EMBL/GenBank/DDBJ databases">
        <title>Complete Genome Sequence of Glutamicibacter creatinolyticus strain LGCM259,isolated from an abscess of a 12-year-old mare in Italy.</title>
        <authorList>
            <person name="Santos R.G."/>
            <person name="Silva A.L."/>
            <person name="Seyffert N."/>
            <person name="Castro T.L.P."/>
            <person name="Attili A.R."/>
            <person name="Rifici C."/>
            <person name="Mazzullo G."/>
            <person name="Brenig B."/>
            <person name="Venanzi F."/>
            <person name="Azevedo V."/>
        </authorList>
    </citation>
    <scope>NUCLEOTIDE SEQUENCE [LARGE SCALE GENOMIC DNA]</scope>
    <source>
        <strain evidence="2 3">LGCM 259</strain>
    </source>
</reference>
<proteinExistence type="predicted"/>
<feature type="transmembrane region" description="Helical" evidence="1">
    <location>
        <begin position="100"/>
        <end position="122"/>
    </location>
</feature>
<dbReference type="RefSeq" id="WP_138177535.1">
    <property type="nucleotide sequence ID" value="NZ_CP034412.1"/>
</dbReference>
<dbReference type="InterPro" id="IPR018392">
    <property type="entry name" value="LysM"/>
</dbReference>
<gene>
    <name evidence="2" type="ORF">GcLGCM259_1863</name>
</gene>
<dbReference type="Gene3D" id="3.10.350.10">
    <property type="entry name" value="LysM domain"/>
    <property type="match status" value="1"/>
</dbReference>
<dbReference type="AlphaFoldDB" id="A0A5B7WU22"/>
<evidence type="ECO:0000313" key="3">
    <source>
        <dbReference type="Proteomes" id="UP000307000"/>
    </source>
</evidence>
<keyword evidence="1" id="KW-1133">Transmembrane helix</keyword>
<keyword evidence="3" id="KW-1185">Reference proteome</keyword>